<feature type="compositionally biased region" description="Polar residues" evidence="1">
    <location>
        <begin position="46"/>
        <end position="66"/>
    </location>
</feature>
<evidence type="ECO:0000313" key="3">
    <source>
        <dbReference type="Proteomes" id="UP000070501"/>
    </source>
</evidence>
<accession>A0A136JEN3</accession>
<dbReference type="STRING" id="196109.A0A136JEN3"/>
<gene>
    <name evidence="2" type="ORF">Micbo1qcDRAFT_27642</name>
</gene>
<evidence type="ECO:0000313" key="2">
    <source>
        <dbReference type="EMBL" id="KXJ95623.1"/>
    </source>
</evidence>
<dbReference type="EMBL" id="KQ964246">
    <property type="protein sequence ID" value="KXJ95623.1"/>
    <property type="molecule type" value="Genomic_DNA"/>
</dbReference>
<name>A0A136JEN3_9PEZI</name>
<feature type="compositionally biased region" description="Low complexity" evidence="1">
    <location>
        <begin position="13"/>
        <end position="28"/>
    </location>
</feature>
<keyword evidence="3" id="KW-1185">Reference proteome</keyword>
<dbReference type="AlphaFoldDB" id="A0A136JEN3"/>
<dbReference type="OrthoDB" id="5278911at2759"/>
<sequence>MPKKRHPTQYTKPPTTAPASLSLSSSSPRNADRHERSVNEILANLRRSTLNSTPNPALQSQLHTSPSVPPNLRNILQLPESPAPAPRRLQRRFINGRRGPPGPPPPRSWVSLTESRRATCSGTDSFGGKNGVASSLPALPLPGAYYPEDQSLVAMTLRRMAADWAQQRDWNRFYLYTLPSRLRTALIAYLSEFYDAGITARDLRLILIGPPNEELETYKVAPPDLAIINDDVTDLDLAGSIGRSVSIKELGDILFPAQKPTETEPELLDSWDAPSPTAGPARLLPNLTRLSLAVEPTASKPPSWKHLLAIASKLNTVTHLSLVGWPEPSFTPNAKHTKVISPTTGQAVQYGGTGTYSHTLDGDWTEATLMLRRLSGRMYSLEHLDLSGCADWFPALRHVVRDAGDAECVDWAGDWGKVRTLRLTSGYALPEDATLAQVTRFDEWVRSAAAVERHIGQQRGGRGKWITVERDVLPERAKKMLEWEALQQTAR</sequence>
<reference evidence="2 3" key="1">
    <citation type="submission" date="2016-02" db="EMBL/GenBank/DDBJ databases">
        <title>Draft genome sequence of Microdochium bolleyi, a fungal endophyte of beachgrass.</title>
        <authorList>
            <consortium name="DOE Joint Genome Institute"/>
            <person name="David A.S."/>
            <person name="May G."/>
            <person name="Haridas S."/>
            <person name="Lim J."/>
            <person name="Wang M."/>
            <person name="Labutti K."/>
            <person name="Lipzen A."/>
            <person name="Barry K."/>
            <person name="Grigoriev I.V."/>
        </authorList>
    </citation>
    <scope>NUCLEOTIDE SEQUENCE [LARGE SCALE GENOMIC DNA]</scope>
    <source>
        <strain evidence="2 3">J235TASD1</strain>
    </source>
</reference>
<dbReference type="Proteomes" id="UP000070501">
    <property type="component" value="Unassembled WGS sequence"/>
</dbReference>
<feature type="region of interest" description="Disordered" evidence="1">
    <location>
        <begin position="1"/>
        <end position="73"/>
    </location>
</feature>
<protein>
    <submittedName>
        <fullName evidence="2">Tafazzin</fullName>
    </submittedName>
</protein>
<organism evidence="2 3">
    <name type="scientific">Microdochium bolleyi</name>
    <dbReference type="NCBI Taxonomy" id="196109"/>
    <lineage>
        <taxon>Eukaryota</taxon>
        <taxon>Fungi</taxon>
        <taxon>Dikarya</taxon>
        <taxon>Ascomycota</taxon>
        <taxon>Pezizomycotina</taxon>
        <taxon>Sordariomycetes</taxon>
        <taxon>Xylariomycetidae</taxon>
        <taxon>Xylariales</taxon>
        <taxon>Microdochiaceae</taxon>
        <taxon>Microdochium</taxon>
    </lineage>
</organism>
<evidence type="ECO:0000256" key="1">
    <source>
        <dbReference type="SAM" id="MobiDB-lite"/>
    </source>
</evidence>
<proteinExistence type="predicted"/>
<dbReference type="InParanoid" id="A0A136JEN3"/>